<protein>
    <submittedName>
        <fullName evidence="2">Ppx/GppA phosphatase family protein</fullName>
    </submittedName>
</protein>
<dbReference type="PANTHER" id="PTHR30005:SF13">
    <property type="entry name" value="EXOPOLYPHOSPHATASE 2"/>
    <property type="match status" value="1"/>
</dbReference>
<keyword evidence="3" id="KW-1185">Reference proteome</keyword>
<dbReference type="Gene3D" id="3.30.420.40">
    <property type="match status" value="1"/>
</dbReference>
<feature type="domain" description="Ppx/GppA phosphatase N-terminal" evidence="1">
    <location>
        <begin position="21"/>
        <end position="308"/>
    </location>
</feature>
<accession>A0ABT8TUB9</accession>
<dbReference type="InterPro" id="IPR043129">
    <property type="entry name" value="ATPase_NBD"/>
</dbReference>
<dbReference type="RefSeq" id="WP_302709581.1">
    <property type="nucleotide sequence ID" value="NZ_JAULSC010000020.1"/>
</dbReference>
<dbReference type="Pfam" id="PF02541">
    <property type="entry name" value="Ppx-GppA"/>
    <property type="match status" value="1"/>
</dbReference>
<dbReference type="PANTHER" id="PTHR30005">
    <property type="entry name" value="EXOPOLYPHOSPHATASE"/>
    <property type="match status" value="1"/>
</dbReference>
<organism evidence="2 3">
    <name type="scientific">Nocardioides cremeus</name>
    <dbReference type="NCBI Taxonomy" id="3058044"/>
    <lineage>
        <taxon>Bacteria</taxon>
        <taxon>Bacillati</taxon>
        <taxon>Actinomycetota</taxon>
        <taxon>Actinomycetes</taxon>
        <taxon>Propionibacteriales</taxon>
        <taxon>Nocardioidaceae</taxon>
        <taxon>Nocardioides</taxon>
    </lineage>
</organism>
<dbReference type="SUPFAM" id="SSF53067">
    <property type="entry name" value="Actin-like ATPase domain"/>
    <property type="match status" value="2"/>
</dbReference>
<name>A0ABT8TUB9_9ACTN</name>
<dbReference type="InterPro" id="IPR050273">
    <property type="entry name" value="GppA/Ppx_hydrolase"/>
</dbReference>
<sequence>MRVAAVDCGTNTIKLLVADVDVEAGTTTDVVRESRMVRLGEGVDRTGRLAEAALERTFAAVEEYAALVREHRVDPAHTRFCATSATRDAANAEEFGDGVEQRMGVRPEVLSGGEEARLAWAGSVRVLRETPSAPVLVVDVGGGSTELVLGHTGAEQDRPDQAHSMDIGSVRLTERHLHSDPPGAAEVAACVADVDAVLDQCPVAVGDALSVVGVAGTITTLAAGVLGLAVYDRELIDQQVLDVAEVHRECDRLVGLSVEQRLELPWMHPGRADVIAAGALIVSRVLARTRATELVVSESDILDGIAWDLARRRAQRLARPPA</sequence>
<reference evidence="2" key="1">
    <citation type="submission" date="2023-06" db="EMBL/GenBank/DDBJ databases">
        <title>Genome sequence of Nocardioides sp. SOB44.</title>
        <authorList>
            <person name="Zhang G."/>
        </authorList>
    </citation>
    <scope>NUCLEOTIDE SEQUENCE</scope>
    <source>
        <strain evidence="2">SOB44</strain>
    </source>
</reference>
<dbReference type="Gene3D" id="3.30.420.150">
    <property type="entry name" value="Exopolyphosphatase. Domain 2"/>
    <property type="match status" value="1"/>
</dbReference>
<comment type="caution">
    <text evidence="2">The sequence shown here is derived from an EMBL/GenBank/DDBJ whole genome shotgun (WGS) entry which is preliminary data.</text>
</comment>
<proteinExistence type="predicted"/>
<evidence type="ECO:0000313" key="2">
    <source>
        <dbReference type="EMBL" id="MDO3397406.1"/>
    </source>
</evidence>
<evidence type="ECO:0000259" key="1">
    <source>
        <dbReference type="Pfam" id="PF02541"/>
    </source>
</evidence>
<dbReference type="EMBL" id="JAULSC010000020">
    <property type="protein sequence ID" value="MDO3397406.1"/>
    <property type="molecule type" value="Genomic_DNA"/>
</dbReference>
<dbReference type="InterPro" id="IPR003695">
    <property type="entry name" value="Ppx_GppA_N"/>
</dbReference>
<gene>
    <name evidence="2" type="ORF">QWJ41_16895</name>
</gene>
<dbReference type="Proteomes" id="UP001168363">
    <property type="component" value="Unassembled WGS sequence"/>
</dbReference>
<evidence type="ECO:0000313" key="3">
    <source>
        <dbReference type="Proteomes" id="UP001168363"/>
    </source>
</evidence>
<dbReference type="CDD" id="cd24054">
    <property type="entry name" value="ASKHA_NBD_AaPPX-GppA_MtPPX2-like"/>
    <property type="match status" value="1"/>
</dbReference>